<evidence type="ECO:0000256" key="5">
    <source>
        <dbReference type="ARBA" id="ARBA00022833"/>
    </source>
</evidence>
<evidence type="ECO:0000259" key="10">
    <source>
        <dbReference type="SMART" id="SM01328"/>
    </source>
</evidence>
<evidence type="ECO:0000256" key="9">
    <source>
        <dbReference type="SAM" id="Phobius"/>
    </source>
</evidence>
<feature type="domain" description="3CxxC-type" evidence="10">
    <location>
        <begin position="50"/>
        <end position="162"/>
    </location>
</feature>
<dbReference type="GO" id="GO:0001580">
    <property type="term" value="P:detection of chemical stimulus involved in sensory perception of bitter taste"/>
    <property type="evidence" value="ECO:0007669"/>
    <property type="project" value="TreeGrafter"/>
</dbReference>
<organism evidence="11 12">
    <name type="scientific">Eublepharis macularius</name>
    <name type="common">Leopard gecko</name>
    <name type="synonym">Cyrtodactylus macularius</name>
    <dbReference type="NCBI Taxonomy" id="481883"/>
    <lineage>
        <taxon>Eukaryota</taxon>
        <taxon>Metazoa</taxon>
        <taxon>Chordata</taxon>
        <taxon>Craniata</taxon>
        <taxon>Vertebrata</taxon>
        <taxon>Euteleostomi</taxon>
        <taxon>Lepidosauria</taxon>
        <taxon>Squamata</taxon>
        <taxon>Bifurcata</taxon>
        <taxon>Gekkota</taxon>
        <taxon>Eublepharidae</taxon>
        <taxon>Eublepharinae</taxon>
        <taxon>Eublepharis</taxon>
    </lineage>
</organism>
<evidence type="ECO:0000256" key="6">
    <source>
        <dbReference type="ARBA" id="ARBA00022989"/>
    </source>
</evidence>
<reference evidence="12" key="1">
    <citation type="submission" date="2025-08" db="UniProtKB">
        <authorList>
            <consortium name="RefSeq"/>
        </authorList>
    </citation>
    <scope>IDENTIFICATION</scope>
    <source>
        <tissue evidence="12">Blood</tissue>
    </source>
</reference>
<evidence type="ECO:0000313" key="11">
    <source>
        <dbReference type="Proteomes" id="UP001190640"/>
    </source>
</evidence>
<dbReference type="GO" id="GO:0008270">
    <property type="term" value="F:zinc ion binding"/>
    <property type="evidence" value="ECO:0007669"/>
    <property type="project" value="UniProtKB-KW"/>
</dbReference>
<dbReference type="PANTHER" id="PTHR14402">
    <property type="entry name" value="RECEPTOR TRANSPORTING PROTEIN"/>
    <property type="match status" value="1"/>
</dbReference>
<dbReference type="GeneID" id="129332558"/>
<dbReference type="RefSeq" id="XP_054839735.1">
    <property type="nucleotide sequence ID" value="XM_054983760.1"/>
</dbReference>
<keyword evidence="5" id="KW-0862">Zinc</keyword>
<proteinExistence type="predicted"/>
<dbReference type="InterPro" id="IPR027377">
    <property type="entry name" value="ZAR1/RTP1-5-like_Znf-3CxxC"/>
</dbReference>
<feature type="transmembrane region" description="Helical" evidence="9">
    <location>
        <begin position="399"/>
        <end position="421"/>
    </location>
</feature>
<feature type="region of interest" description="Disordered" evidence="8">
    <location>
        <begin position="166"/>
        <end position="349"/>
    </location>
</feature>
<evidence type="ECO:0000256" key="3">
    <source>
        <dbReference type="ARBA" id="ARBA00022723"/>
    </source>
</evidence>
<protein>
    <submittedName>
        <fullName evidence="12">Receptor-transporting protein 3-like</fullName>
    </submittedName>
</protein>
<dbReference type="InterPro" id="IPR026096">
    <property type="entry name" value="R-trans_p"/>
</dbReference>
<keyword evidence="6 9" id="KW-1133">Transmembrane helix</keyword>
<evidence type="ECO:0000256" key="4">
    <source>
        <dbReference type="ARBA" id="ARBA00022771"/>
    </source>
</evidence>
<dbReference type="SMART" id="SM01328">
    <property type="entry name" value="zf-3CxxC"/>
    <property type="match status" value="1"/>
</dbReference>
<evidence type="ECO:0000256" key="2">
    <source>
        <dbReference type="ARBA" id="ARBA00022692"/>
    </source>
</evidence>
<feature type="compositionally biased region" description="Polar residues" evidence="8">
    <location>
        <begin position="286"/>
        <end position="340"/>
    </location>
</feature>
<dbReference type="KEGG" id="emc:129332558"/>
<dbReference type="GO" id="GO:0051205">
    <property type="term" value="P:protein insertion into membrane"/>
    <property type="evidence" value="ECO:0007669"/>
    <property type="project" value="TreeGrafter"/>
</dbReference>
<dbReference type="GO" id="GO:0016020">
    <property type="term" value="C:membrane"/>
    <property type="evidence" value="ECO:0007669"/>
    <property type="project" value="UniProtKB-SubCell"/>
</dbReference>
<evidence type="ECO:0000256" key="7">
    <source>
        <dbReference type="ARBA" id="ARBA00023136"/>
    </source>
</evidence>
<accession>A0AA97L285</accession>
<name>A0AA97L285_EUBMA</name>
<comment type="subcellular location">
    <subcellularLocation>
        <location evidence="1">Membrane</location>
        <topology evidence="1">Single-pass membrane protein</topology>
    </subcellularLocation>
</comment>
<keyword evidence="2 9" id="KW-0812">Transmembrane</keyword>
<feature type="compositionally biased region" description="Polar residues" evidence="8">
    <location>
        <begin position="190"/>
        <end position="208"/>
    </location>
</feature>
<dbReference type="AlphaFoldDB" id="A0AA97L285"/>
<keyword evidence="7 9" id="KW-0472">Membrane</keyword>
<evidence type="ECO:0000256" key="1">
    <source>
        <dbReference type="ARBA" id="ARBA00004167"/>
    </source>
</evidence>
<gene>
    <name evidence="12" type="primary">LOC129332558</name>
</gene>
<dbReference type="GO" id="GO:0006612">
    <property type="term" value="P:protein targeting to membrane"/>
    <property type="evidence" value="ECO:0007669"/>
    <property type="project" value="TreeGrafter"/>
</dbReference>
<sequence>MKTLSMNDWRKIFKEQMQEVKPNDVWRLKMDWQLDFNHFSPGWVQVLQDQAHARFTCSQCYHSWLSYQVVILFHMNWEQKERRGSVLMKPFRQQCLKCSSEKHEVPEFTETDVTSVIHHLILDIQEKCYGEYVDRSELSEVVWDREYDGPHKRQQCEACRMGLHRKHHGNSADQHGQPQGAMHYGKPQLPISTESNQCVTMHSSSTERQAPPVTDPSDLNFWTTSMENNQHATRHSSSTERQAPSVTDPSDLNFWTTSMENNQHATRHSSSTERQAPPVTDPSDLNFWTTSMENNQHATRHSSSTERQAPSVTDPSDLNFWTTSMENNQHATRHSSSTERQAPPVTDPSDLNFWTTSMENNQCTTMHSSSTERQAPPVTESSDPTVTCNRWKCACWKCVLLTSAAIVLFVSVVLILIAYWLNWI</sequence>
<feature type="compositionally biased region" description="Polar residues" evidence="8">
    <location>
        <begin position="220"/>
        <end position="274"/>
    </location>
</feature>
<dbReference type="Proteomes" id="UP001190640">
    <property type="component" value="Chromosome 6"/>
</dbReference>
<keyword evidence="11" id="KW-1185">Reference proteome</keyword>
<dbReference type="Pfam" id="PF13695">
    <property type="entry name" value="Zn_ribbon_3CxxC"/>
    <property type="match status" value="1"/>
</dbReference>
<dbReference type="PANTHER" id="PTHR14402:SF8">
    <property type="entry name" value="RECEPTOR-TRANSPORTING PROTEIN 4"/>
    <property type="match status" value="1"/>
</dbReference>
<evidence type="ECO:0000313" key="12">
    <source>
        <dbReference type="RefSeq" id="XP_054839735.1"/>
    </source>
</evidence>
<keyword evidence="4" id="KW-0863">Zinc-finger</keyword>
<evidence type="ECO:0000256" key="8">
    <source>
        <dbReference type="SAM" id="MobiDB-lite"/>
    </source>
</evidence>
<keyword evidence="3" id="KW-0479">Metal-binding</keyword>
<dbReference type="GO" id="GO:0031849">
    <property type="term" value="F:olfactory receptor binding"/>
    <property type="evidence" value="ECO:0007669"/>
    <property type="project" value="TreeGrafter"/>
</dbReference>